<evidence type="ECO:0000313" key="2">
    <source>
        <dbReference type="Proteomes" id="UP000192288"/>
    </source>
</evidence>
<dbReference type="eggNOG" id="ENOG5033EXJ">
    <property type="taxonomic scope" value="Bacteria"/>
</dbReference>
<dbReference type="Proteomes" id="UP000192288">
    <property type="component" value="Unassembled WGS sequence"/>
</dbReference>
<dbReference type="AlphaFoldDB" id="A0A1X0VEH8"/>
<proteinExistence type="predicted"/>
<sequence length="172" mass="18988">MRKAFIALAAIIVALLIAFITFSQQPKYAGVSMPKDDYQHLKTSRSDIKALISDLNKFNYKKQATMSAIEKDADKIIKSNSGNLSEADAQTLRDALYGKNGIVTIVKAAQTGKYNIDGSVASRFHDKFDTIILMSVNEINKSSAQRADIVAQMKSDLNIEQAIYQIGAKHEE</sequence>
<dbReference type="RefSeq" id="WP_084058173.1">
    <property type="nucleotide sequence ID" value="NZ_MPLS01000008.1"/>
</dbReference>
<reference evidence="1 2" key="1">
    <citation type="journal article" date="2017" name="Front. Microbiol.">
        <title>Genomic Characterization of Dairy Associated Leuconostoc Species and Diversity of Leuconostocs in Undefined Mixed Mesophilic Starter Cultures.</title>
        <authorList>
            <person name="Frantzen C.A."/>
            <person name="Kot W."/>
            <person name="Pedersen T.B."/>
            <person name="Ardo Y.M."/>
            <person name="Broadbent J.R."/>
            <person name="Neve H."/>
            <person name="Hansen L.H."/>
            <person name="Dal Bello F."/>
            <person name="Ostlie H.M."/>
            <person name="Kleppen H.P."/>
            <person name="Vogensen F.K."/>
            <person name="Holo H."/>
        </authorList>
    </citation>
    <scope>NUCLEOTIDE SEQUENCE [LARGE SCALE GENOMIC DNA]</scope>
    <source>
        <strain evidence="1 2">LMGCF08</strain>
    </source>
</reference>
<gene>
    <name evidence="1" type="ORF">BMR96_03305</name>
</gene>
<protein>
    <submittedName>
        <fullName evidence="1">Molecular chaperone</fullName>
    </submittedName>
</protein>
<dbReference type="EMBL" id="MPLS01000008">
    <property type="protein sequence ID" value="ORI98108.1"/>
    <property type="molecule type" value="Genomic_DNA"/>
</dbReference>
<organism evidence="1 2">
    <name type="scientific">Leuconostoc pseudomesenteroides</name>
    <dbReference type="NCBI Taxonomy" id="33968"/>
    <lineage>
        <taxon>Bacteria</taxon>
        <taxon>Bacillati</taxon>
        <taxon>Bacillota</taxon>
        <taxon>Bacilli</taxon>
        <taxon>Lactobacillales</taxon>
        <taxon>Lactobacillaceae</taxon>
        <taxon>Leuconostoc</taxon>
    </lineage>
</organism>
<accession>A0A1X0VEH8</accession>
<evidence type="ECO:0000313" key="1">
    <source>
        <dbReference type="EMBL" id="ORI98108.1"/>
    </source>
</evidence>
<comment type="caution">
    <text evidence="1">The sequence shown here is derived from an EMBL/GenBank/DDBJ whole genome shotgun (WGS) entry which is preliminary data.</text>
</comment>
<name>A0A1X0VEH8_LEUPS</name>